<dbReference type="AlphaFoldDB" id="A0A6V7CL41"/>
<evidence type="ECO:0000313" key="2">
    <source>
        <dbReference type="EMBL" id="CAD0318555.1"/>
    </source>
</evidence>
<name>A0A6V7CL41_9XANT</name>
<sequence>MFLTRQAPQPHDTDTGSTASGLTATICATEPQLTDS</sequence>
<proteinExistence type="predicted"/>
<gene>
    <name evidence="2" type="ORF">CFBP8129_14720</name>
</gene>
<accession>A0A6V7CL41</accession>
<protein>
    <submittedName>
        <fullName evidence="2">Uncharacterized protein</fullName>
    </submittedName>
</protein>
<dbReference type="EMBL" id="LR828253">
    <property type="protein sequence ID" value="CAD0318555.1"/>
    <property type="molecule type" value="Genomic_DNA"/>
</dbReference>
<evidence type="ECO:0000256" key="1">
    <source>
        <dbReference type="SAM" id="MobiDB-lite"/>
    </source>
</evidence>
<dbReference type="EMBL" id="LR828253">
    <property type="protein sequence ID" value="CAD0318566.1"/>
    <property type="molecule type" value="Genomic_DNA"/>
</dbReference>
<feature type="region of interest" description="Disordered" evidence="1">
    <location>
        <begin position="1"/>
        <end position="36"/>
    </location>
</feature>
<reference evidence="2" key="1">
    <citation type="submission" date="2020-07" db="EMBL/GenBank/DDBJ databases">
        <authorList>
            <person name="Pothier F. J."/>
        </authorList>
    </citation>
    <scope>NUCLEOTIDE SEQUENCE</scope>
    <source>
        <strain evidence="2">CFBP 8129</strain>
    </source>
</reference>
<organism evidence="2">
    <name type="scientific">Xanthomonas hortorum pv. gardneri</name>
    <dbReference type="NCBI Taxonomy" id="2754056"/>
    <lineage>
        <taxon>Bacteria</taxon>
        <taxon>Pseudomonadati</taxon>
        <taxon>Pseudomonadota</taxon>
        <taxon>Gammaproteobacteria</taxon>
        <taxon>Lysobacterales</taxon>
        <taxon>Lysobacteraceae</taxon>
        <taxon>Xanthomonas</taxon>
    </lineage>
</organism>